<protein>
    <recommendedName>
        <fullName evidence="7">1-acyl-sn-glycerol-3-phosphate acyltransferase</fullName>
        <ecNumber evidence="7">2.3.1.51</ecNumber>
    </recommendedName>
</protein>
<evidence type="ECO:0000256" key="1">
    <source>
        <dbReference type="ARBA" id="ARBA00005189"/>
    </source>
</evidence>
<dbReference type="EC" id="2.3.1.51" evidence="7"/>
<feature type="transmembrane region" description="Helical" evidence="8">
    <location>
        <begin position="6"/>
        <end position="22"/>
    </location>
</feature>
<keyword evidence="8" id="KW-1133">Transmembrane helix</keyword>
<evidence type="ECO:0000313" key="10">
    <source>
        <dbReference type="EMBL" id="KNE19082.1"/>
    </source>
</evidence>
<dbReference type="Pfam" id="PF01553">
    <property type="entry name" value="Acyltransferase"/>
    <property type="match status" value="1"/>
</dbReference>
<feature type="domain" description="Phospholipid/glycerol acyltransferase" evidence="9">
    <location>
        <begin position="69"/>
        <end position="183"/>
    </location>
</feature>
<keyword evidence="11" id="KW-1185">Reference proteome</keyword>
<name>A0A0L0QKH4_VIRPA</name>
<dbReference type="GO" id="GO:0016020">
    <property type="term" value="C:membrane"/>
    <property type="evidence" value="ECO:0007669"/>
    <property type="project" value="InterPro"/>
</dbReference>
<dbReference type="Proteomes" id="UP000036780">
    <property type="component" value="Unassembled WGS sequence"/>
</dbReference>
<organism evidence="10 11">
    <name type="scientific">Virgibacillus pantothenticus</name>
    <dbReference type="NCBI Taxonomy" id="1473"/>
    <lineage>
        <taxon>Bacteria</taxon>
        <taxon>Bacillati</taxon>
        <taxon>Bacillota</taxon>
        <taxon>Bacilli</taxon>
        <taxon>Bacillales</taxon>
        <taxon>Bacillaceae</taxon>
        <taxon>Virgibacillus</taxon>
    </lineage>
</organism>
<evidence type="ECO:0000256" key="3">
    <source>
        <dbReference type="ARBA" id="ARBA00022516"/>
    </source>
</evidence>
<evidence type="ECO:0000256" key="7">
    <source>
        <dbReference type="RuleBase" id="RU361267"/>
    </source>
</evidence>
<dbReference type="OrthoDB" id="9803035at2"/>
<evidence type="ECO:0000256" key="4">
    <source>
        <dbReference type="ARBA" id="ARBA00022679"/>
    </source>
</evidence>
<keyword evidence="7" id="KW-1208">Phospholipid metabolism</keyword>
<dbReference type="GO" id="GO:0006654">
    <property type="term" value="P:phosphatidic acid biosynthetic process"/>
    <property type="evidence" value="ECO:0007669"/>
    <property type="project" value="TreeGrafter"/>
</dbReference>
<sequence length="253" mass="28606">MIRTIGIYIYAGLLVLGTFFKLQKTKKLQHQLSKEEIFVQPSLVSRKVFQRTGSTIEVEGQDKLPEGPALFVANHQGLFDILVLLGYLGKPVGFIAKQEIKKLPIISSWMELVRCVFIDRKDRRQSVRAIGQGIDYLKTGHSIVIFPEGTRSRGKQMNSFKSGSFRLAIKAKVPIVPIAIDGTYRVLEEPGGKIRPSSVRLTIKDAIYPEEYMSMSSNEIAAKVEEMIRLQLKTNELEQTKEKEKAEQLLSPR</sequence>
<reference evidence="11" key="1">
    <citation type="submission" date="2015-07" db="EMBL/GenBank/DDBJ databases">
        <title>Fjat-10053 dsm26.</title>
        <authorList>
            <person name="Liu B."/>
            <person name="Wang J."/>
            <person name="Zhu Y."/>
            <person name="Liu G."/>
            <person name="Chen Q."/>
            <person name="Chen Z."/>
            <person name="Lan J."/>
            <person name="Che J."/>
            <person name="Ge C."/>
            <person name="Shi H."/>
            <person name="Pan Z."/>
            <person name="Liu X."/>
        </authorList>
    </citation>
    <scope>NUCLEOTIDE SEQUENCE [LARGE SCALE GENOMIC DNA]</scope>
    <source>
        <strain evidence="11">DSM 26</strain>
    </source>
</reference>
<dbReference type="EMBL" id="LGTO01000007">
    <property type="protein sequence ID" value="KNE19082.1"/>
    <property type="molecule type" value="Genomic_DNA"/>
</dbReference>
<dbReference type="AlphaFoldDB" id="A0A0L0QKH4"/>
<dbReference type="PATRIC" id="fig|1473.5.peg.735"/>
<keyword evidence="3 7" id="KW-0444">Lipid biosynthesis</keyword>
<dbReference type="CDD" id="cd07989">
    <property type="entry name" value="LPLAT_AGPAT-like"/>
    <property type="match status" value="1"/>
</dbReference>
<dbReference type="GO" id="GO:0003841">
    <property type="term" value="F:1-acylglycerol-3-phosphate O-acyltransferase activity"/>
    <property type="evidence" value="ECO:0007669"/>
    <property type="project" value="UniProtKB-UniRule"/>
</dbReference>
<comment type="caution">
    <text evidence="10">The sequence shown here is derived from an EMBL/GenBank/DDBJ whole genome shotgun (WGS) entry which is preliminary data.</text>
</comment>
<comment type="similarity">
    <text evidence="2 7">Belongs to the 1-acyl-sn-glycerol-3-phosphate acyltransferase family.</text>
</comment>
<evidence type="ECO:0000259" key="9">
    <source>
        <dbReference type="SMART" id="SM00563"/>
    </source>
</evidence>
<keyword evidence="7" id="KW-0594">Phospholipid biosynthesis</keyword>
<dbReference type="RefSeq" id="WP_050351585.1">
    <property type="nucleotide sequence ID" value="NZ_BOSN01000006.1"/>
</dbReference>
<dbReference type="SUPFAM" id="SSF69593">
    <property type="entry name" value="Glycerol-3-phosphate (1)-acyltransferase"/>
    <property type="match status" value="1"/>
</dbReference>
<comment type="catalytic activity">
    <reaction evidence="7">
        <text>a 1-acyl-sn-glycero-3-phosphate + an acyl-CoA = a 1,2-diacyl-sn-glycero-3-phosphate + CoA</text>
        <dbReference type="Rhea" id="RHEA:19709"/>
        <dbReference type="ChEBI" id="CHEBI:57287"/>
        <dbReference type="ChEBI" id="CHEBI:57970"/>
        <dbReference type="ChEBI" id="CHEBI:58342"/>
        <dbReference type="ChEBI" id="CHEBI:58608"/>
        <dbReference type="EC" id="2.3.1.51"/>
    </reaction>
</comment>
<dbReference type="InterPro" id="IPR004552">
    <property type="entry name" value="AGP_acyltrans"/>
</dbReference>
<gene>
    <name evidence="10" type="ORF">AFK71_11030</name>
</gene>
<keyword evidence="5 7" id="KW-0443">Lipid metabolism</keyword>
<evidence type="ECO:0000256" key="5">
    <source>
        <dbReference type="ARBA" id="ARBA00023098"/>
    </source>
</evidence>
<dbReference type="GeneID" id="66872107"/>
<dbReference type="PANTHER" id="PTHR10434:SF64">
    <property type="entry name" value="1-ACYL-SN-GLYCEROL-3-PHOSPHATE ACYLTRANSFERASE-RELATED"/>
    <property type="match status" value="1"/>
</dbReference>
<keyword evidence="8" id="KW-0812">Transmembrane</keyword>
<keyword evidence="6 7" id="KW-0012">Acyltransferase</keyword>
<keyword evidence="8" id="KW-0472">Membrane</keyword>
<dbReference type="InterPro" id="IPR002123">
    <property type="entry name" value="Plipid/glycerol_acylTrfase"/>
</dbReference>
<accession>A0A0L0QKH4</accession>
<dbReference type="SMART" id="SM00563">
    <property type="entry name" value="PlsC"/>
    <property type="match status" value="1"/>
</dbReference>
<dbReference type="NCBIfam" id="TIGR00530">
    <property type="entry name" value="AGP_acyltrn"/>
    <property type="match status" value="1"/>
</dbReference>
<keyword evidence="4 7" id="KW-0808">Transferase</keyword>
<comment type="pathway">
    <text evidence="1">Lipid metabolism.</text>
</comment>
<comment type="domain">
    <text evidence="7">The HXXXXD motif is essential for acyltransferase activity and may constitute the binding site for the phosphate moiety of the glycerol-3-phosphate.</text>
</comment>
<evidence type="ECO:0000256" key="8">
    <source>
        <dbReference type="SAM" id="Phobius"/>
    </source>
</evidence>
<evidence type="ECO:0000313" key="11">
    <source>
        <dbReference type="Proteomes" id="UP000036780"/>
    </source>
</evidence>
<dbReference type="PANTHER" id="PTHR10434">
    <property type="entry name" value="1-ACYL-SN-GLYCEROL-3-PHOSPHATE ACYLTRANSFERASE"/>
    <property type="match status" value="1"/>
</dbReference>
<evidence type="ECO:0000256" key="6">
    <source>
        <dbReference type="ARBA" id="ARBA00023315"/>
    </source>
</evidence>
<proteinExistence type="inferred from homology"/>
<evidence type="ECO:0000256" key="2">
    <source>
        <dbReference type="ARBA" id="ARBA00008655"/>
    </source>
</evidence>